<dbReference type="RefSeq" id="WP_307632023.1">
    <property type="nucleotide sequence ID" value="NZ_JAPHEH010000001.1"/>
</dbReference>
<evidence type="ECO:0000313" key="1">
    <source>
        <dbReference type="EMBL" id="MDG4475047.1"/>
    </source>
</evidence>
<dbReference type="Proteomes" id="UP001154240">
    <property type="component" value="Unassembled WGS sequence"/>
</dbReference>
<reference evidence="1" key="2">
    <citation type="submission" date="2022-10" db="EMBL/GenBank/DDBJ databases">
        <authorList>
            <person name="Aronson H.S."/>
        </authorList>
    </citation>
    <scope>NUCLEOTIDE SEQUENCE</scope>
    <source>
        <strain evidence="1">RS19-109</strain>
    </source>
</reference>
<comment type="caution">
    <text evidence="1">The sequence shown here is derived from an EMBL/GenBank/DDBJ whole genome shotgun (WGS) entry which is preliminary data.</text>
</comment>
<sequence length="69" mass="7591">MNFDSFEQALHICMTATPGSDEHEGALIYCLENAPPELKDQIADALAKFHKKQPDHDHSCGCGCNHGHD</sequence>
<dbReference type="EMBL" id="JAPHEH010000001">
    <property type="protein sequence ID" value="MDG4475047.1"/>
    <property type="molecule type" value="Genomic_DNA"/>
</dbReference>
<evidence type="ECO:0000313" key="2">
    <source>
        <dbReference type="Proteomes" id="UP001154240"/>
    </source>
</evidence>
<dbReference type="AlphaFoldDB" id="A0A9X4MED4"/>
<organism evidence="1 2">
    <name type="scientific">Thiovibrio frasassiensis</name>
    <dbReference type="NCBI Taxonomy" id="2984131"/>
    <lineage>
        <taxon>Bacteria</taxon>
        <taxon>Pseudomonadati</taxon>
        <taxon>Thermodesulfobacteriota</taxon>
        <taxon>Desulfobulbia</taxon>
        <taxon>Desulfobulbales</taxon>
        <taxon>Thiovibrionaceae</taxon>
        <taxon>Thiovibrio</taxon>
    </lineage>
</organism>
<protein>
    <submittedName>
        <fullName evidence="1">Uncharacterized protein</fullName>
    </submittedName>
</protein>
<gene>
    <name evidence="1" type="ORF">OLX77_02590</name>
</gene>
<proteinExistence type="predicted"/>
<name>A0A9X4MED4_9BACT</name>
<reference evidence="1" key="1">
    <citation type="journal article" date="2022" name="bioRxiv">
        <title>Thiovibrio frasassiensisgen. nov., sp. nov., an autotrophic, elemental sulfur disproportionating bacterium isolated from sulfidic karst sediment, and proposal of Thiovibrionaceae fam. nov.</title>
        <authorList>
            <person name="Aronson H."/>
            <person name="Thomas C."/>
            <person name="Bhattacharyya M."/>
            <person name="Eckstein S."/>
            <person name="Jensen S."/>
            <person name="Barco R."/>
            <person name="Macalady J."/>
            <person name="Amend J."/>
        </authorList>
    </citation>
    <scope>NUCLEOTIDE SEQUENCE</scope>
    <source>
        <strain evidence="1">RS19-109</strain>
    </source>
</reference>
<accession>A0A9X4MED4</accession>
<keyword evidence="2" id="KW-1185">Reference proteome</keyword>